<dbReference type="FunFam" id="3.10.250.10:FF:000011">
    <property type="entry name" value="Scavenger receptor class A member 5"/>
    <property type="match status" value="3"/>
</dbReference>
<keyword evidence="16" id="KW-1185">Reference proteome</keyword>
<dbReference type="PROSITE" id="PS50287">
    <property type="entry name" value="SRCR_2"/>
    <property type="match status" value="7"/>
</dbReference>
<feature type="disulfide bond" evidence="9">
    <location>
        <begin position="54"/>
        <end position="118"/>
    </location>
</feature>
<dbReference type="OrthoDB" id="536948at2759"/>
<feature type="compositionally biased region" description="Basic and acidic residues" evidence="10">
    <location>
        <begin position="887"/>
        <end position="908"/>
    </location>
</feature>
<feature type="disulfide bond" evidence="9">
    <location>
        <begin position="159"/>
        <end position="223"/>
    </location>
</feature>
<keyword evidence="11" id="KW-1133">Transmembrane helix</keyword>
<feature type="disulfide bond" evidence="9">
    <location>
        <begin position="267"/>
        <end position="331"/>
    </location>
</feature>
<feature type="disulfide bond" evidence="9">
    <location>
        <begin position="420"/>
        <end position="430"/>
    </location>
</feature>
<feature type="disulfide bond" evidence="9">
    <location>
        <begin position="498"/>
        <end position="559"/>
    </location>
</feature>
<feature type="chain" id="PRO_5040168930" evidence="12">
    <location>
        <begin position="24"/>
        <end position="924"/>
    </location>
</feature>
<feature type="region of interest" description="Disordered" evidence="10">
    <location>
        <begin position="887"/>
        <end position="924"/>
    </location>
</feature>
<dbReference type="FunFam" id="3.10.250.10:FF:000005">
    <property type="entry name" value="Neurotrypsin isoform A"/>
    <property type="match status" value="1"/>
</dbReference>
<keyword evidence="7" id="KW-0325">Glycoprotein</keyword>
<dbReference type="InterPro" id="IPR001881">
    <property type="entry name" value="EGF-like_Ca-bd_dom"/>
</dbReference>
<dbReference type="SMART" id="SM00179">
    <property type="entry name" value="EGF_CA"/>
    <property type="match status" value="1"/>
</dbReference>
<dbReference type="PRINTS" id="PR00258">
    <property type="entry name" value="SPERACTRCPTR"/>
</dbReference>
<feature type="domain" description="EGF-like" evidence="13">
    <location>
        <begin position="792"/>
        <end position="828"/>
    </location>
</feature>
<feature type="transmembrane region" description="Helical" evidence="11">
    <location>
        <begin position="842"/>
        <end position="864"/>
    </location>
</feature>
<feature type="disulfide bond" evidence="9">
    <location>
        <begin position="529"/>
        <end position="539"/>
    </location>
</feature>
<name>A0A9Q1CN45_HOLLE</name>
<feature type="disulfide bond" evidence="9">
    <location>
        <begin position="759"/>
        <end position="769"/>
    </location>
</feature>
<feature type="disulfide bond" evidence="9">
    <location>
        <begin position="389"/>
        <end position="450"/>
    </location>
</feature>
<feature type="disulfide bond" evidence="9">
    <location>
        <begin position="646"/>
        <end position="656"/>
    </location>
</feature>
<feature type="domain" description="SRCR" evidence="14">
    <location>
        <begin position="690"/>
        <end position="790"/>
    </location>
</feature>
<feature type="disulfide bond" evidence="9">
    <location>
        <begin position="311"/>
        <end position="321"/>
    </location>
</feature>
<feature type="disulfide bond" evidence="9">
    <location>
        <begin position="280"/>
        <end position="341"/>
    </location>
</feature>
<evidence type="ECO:0000256" key="11">
    <source>
        <dbReference type="SAM" id="Phobius"/>
    </source>
</evidence>
<dbReference type="Gene3D" id="3.10.250.10">
    <property type="entry name" value="SRCR-like domain"/>
    <property type="match status" value="7"/>
</dbReference>
<evidence type="ECO:0000256" key="9">
    <source>
        <dbReference type="PROSITE-ProRule" id="PRU00196"/>
    </source>
</evidence>
<dbReference type="SUPFAM" id="SSF56487">
    <property type="entry name" value="SRCR-like"/>
    <property type="match status" value="7"/>
</dbReference>
<dbReference type="GO" id="GO:0016020">
    <property type="term" value="C:membrane"/>
    <property type="evidence" value="ECO:0007669"/>
    <property type="project" value="InterPro"/>
</dbReference>
<keyword evidence="3 8" id="KW-0245">EGF-like domain</keyword>
<dbReference type="PROSITE" id="PS00022">
    <property type="entry name" value="EGF_1"/>
    <property type="match status" value="1"/>
</dbReference>
<dbReference type="PROSITE" id="PS50026">
    <property type="entry name" value="EGF_3"/>
    <property type="match status" value="1"/>
</dbReference>
<evidence type="ECO:0000256" key="2">
    <source>
        <dbReference type="ARBA" id="ARBA00022525"/>
    </source>
</evidence>
<sequence length="924" mass="100653">MNFFAVTQIFIQLCWYYINGCQCQTSGDIRLVGGDSAVEGRVEVYFGGRWGTICDDLWDDQDATVICRQLGLSDNGSAVFHAAFGRGSGTIWLDNLECSGNENNLQECSYPGLGSHNCDHTEDAGVYCINDGEIRLINGLSSNKGRVEIFHDGQWGTVCDDGWGDTDAAVVCRQLGFSGTAVAFVSAWFGYGSGPIWLNNVECTGSERTLRECLNQGWGTLSCSHSEDAGVRCDDYGMDNDIRLRNGPSSNQGRVEVFHDGQWGTVCYDGWNDTAAEVVCRQLEFVGSAFAFSVPRPGEGSGIIWLDDVECTGMEQTLDRCEYSGWGVEYCDHSEVAGVSCDAAVTGTGGILLINGPSPREGRVEVFHDGQWGTVCDDSWDDTDAAVVCRQLGFNGSSIAILYAHFGLGNGPIWLDNVACNGYEESLQDCGNNGWGSHNCVHSEDAGVRCDTDNMEDVEIRLRNGLTSYEGRVEIFHAGQWGTVCDDGWDDAAAAVVCRQLGFNGSAVAFTSATFGQGSGAIWLDNVRCIGSEQNLQECTNPGFGVVDCLHIEDAGVRCEAGVTVNDYIKETASQKIRLVGGSAKNEGRVEVYIDDRWGTVCDDGWDDKDAVVVCRQLGFNTGGTAISQAAFGKGSGEILLDNVDCSGEEANLIECRSTEYGDCDHGEDASVRCNGKRIETNFIKDTIDVRLSYGLGLSEGRVEVYYDGQWGTVCDNSWNDVDAQVVCSQLGFSSGGTAVLRPFPGSITTRMRLHNVNCTGKETSLLLCDNSGWRNEKCQRTEDVGVTCIEDTVSCLNTPCFNGGTCIRLTNGYVCVCLNGFGGDNCEIEKEDITVYKPKGFPIFISLVCVLMVGALVFITVWIRRIQVLLDGQALISIEMQKRTTDNKPSECNRNEYNRQKIDKTPSDDSEEIYENEELYEDV</sequence>
<feature type="domain" description="SRCR" evidence="14">
    <location>
        <begin position="351"/>
        <end position="451"/>
    </location>
</feature>
<feature type="disulfide bond" evidence="9">
    <location>
        <begin position="203"/>
        <end position="213"/>
    </location>
</feature>
<keyword evidence="5" id="KW-0677">Repeat</keyword>
<feature type="disulfide bond" evidence="9">
    <location>
        <begin position="728"/>
        <end position="789"/>
    </location>
</feature>
<feature type="disulfide bond" evidence="8">
    <location>
        <begin position="818"/>
        <end position="827"/>
    </location>
</feature>
<dbReference type="PROSITE" id="PS00420">
    <property type="entry name" value="SRCR_1"/>
    <property type="match status" value="6"/>
</dbReference>
<dbReference type="PANTHER" id="PTHR48071">
    <property type="entry name" value="SRCR DOMAIN-CONTAINING PROTEIN"/>
    <property type="match status" value="1"/>
</dbReference>
<feature type="domain" description="SRCR" evidence="14">
    <location>
        <begin position="134"/>
        <end position="234"/>
    </location>
</feature>
<feature type="domain" description="SRCR" evidence="14">
    <location>
        <begin position="29"/>
        <end position="129"/>
    </location>
</feature>
<comment type="subcellular location">
    <subcellularLocation>
        <location evidence="1">Secreted</location>
    </subcellularLocation>
</comment>
<reference evidence="15" key="1">
    <citation type="submission" date="2021-10" db="EMBL/GenBank/DDBJ databases">
        <title>Tropical sea cucumber genome reveals ecological adaptation and Cuvierian tubules defense mechanism.</title>
        <authorList>
            <person name="Chen T."/>
        </authorList>
    </citation>
    <scope>NUCLEOTIDE SEQUENCE</scope>
    <source>
        <strain evidence="15">Nanhai2018</strain>
        <tissue evidence="15">Muscle</tissue>
    </source>
</reference>
<feature type="disulfide bond" evidence="9">
    <location>
        <begin position="172"/>
        <end position="233"/>
    </location>
</feature>
<dbReference type="FunFam" id="3.10.250.10:FF:000001">
    <property type="entry name" value="Lysyl oxidase 4 isoform X1"/>
    <property type="match status" value="2"/>
</dbReference>
<comment type="caution">
    <text evidence="15">The sequence shown here is derived from an EMBL/GenBank/DDBJ whole genome shotgun (WGS) entry which is preliminary data.</text>
</comment>
<dbReference type="GO" id="GO:0005576">
    <property type="term" value="C:extracellular region"/>
    <property type="evidence" value="ECO:0007669"/>
    <property type="project" value="UniProtKB-SubCell"/>
</dbReference>
<evidence type="ECO:0000256" key="6">
    <source>
        <dbReference type="ARBA" id="ARBA00023157"/>
    </source>
</evidence>
<keyword evidence="6 9" id="KW-1015">Disulfide bond</keyword>
<evidence type="ECO:0000259" key="14">
    <source>
        <dbReference type="PROSITE" id="PS50287"/>
    </source>
</evidence>
<comment type="caution">
    <text evidence="9">Lacks conserved residue(s) required for the propagation of feature annotation.</text>
</comment>
<gene>
    <name evidence="15" type="ORF">HOLleu_06466</name>
</gene>
<feature type="compositionally biased region" description="Acidic residues" evidence="10">
    <location>
        <begin position="909"/>
        <end position="924"/>
    </location>
</feature>
<accession>A0A9Q1CN45</accession>
<dbReference type="PANTHER" id="PTHR48071:SF28">
    <property type="entry name" value="SRCR DOMAIN-CONTAINING PROTEIN"/>
    <property type="match status" value="1"/>
</dbReference>
<dbReference type="SUPFAM" id="SSF57196">
    <property type="entry name" value="EGF/Laminin"/>
    <property type="match status" value="1"/>
</dbReference>
<dbReference type="FunFam" id="2.10.25.10:FF:000012">
    <property type="entry name" value="Delta-like protein"/>
    <property type="match status" value="1"/>
</dbReference>
<keyword evidence="2" id="KW-0964">Secreted</keyword>
<dbReference type="SMART" id="SM00181">
    <property type="entry name" value="EGF"/>
    <property type="match status" value="1"/>
</dbReference>
<dbReference type="EMBL" id="JAIZAY010000002">
    <property type="protein sequence ID" value="KAJ8047464.1"/>
    <property type="molecule type" value="Genomic_DNA"/>
</dbReference>
<dbReference type="InterPro" id="IPR000742">
    <property type="entry name" value="EGF"/>
</dbReference>
<evidence type="ECO:0000256" key="5">
    <source>
        <dbReference type="ARBA" id="ARBA00022737"/>
    </source>
</evidence>
<dbReference type="AlphaFoldDB" id="A0A9Q1CN45"/>
<keyword evidence="4 12" id="KW-0732">Signal</keyword>
<dbReference type="SMART" id="SM00202">
    <property type="entry name" value="SR"/>
    <property type="match status" value="7"/>
</dbReference>
<dbReference type="InterPro" id="IPR001190">
    <property type="entry name" value="SRCR"/>
</dbReference>
<feature type="disulfide bond" evidence="9">
    <location>
        <begin position="485"/>
        <end position="549"/>
    </location>
</feature>
<dbReference type="Pfam" id="PF00530">
    <property type="entry name" value="SRCR"/>
    <property type="match status" value="7"/>
</dbReference>
<keyword evidence="11" id="KW-0472">Membrane</keyword>
<feature type="domain" description="SRCR" evidence="14">
    <location>
        <begin position="460"/>
        <end position="560"/>
    </location>
</feature>
<dbReference type="FunFam" id="3.10.250.10:FF:000006">
    <property type="entry name" value="neurotrypsin isoform X2"/>
    <property type="match status" value="1"/>
</dbReference>
<dbReference type="GO" id="GO:0005509">
    <property type="term" value="F:calcium ion binding"/>
    <property type="evidence" value="ECO:0007669"/>
    <property type="project" value="InterPro"/>
</dbReference>
<feature type="domain" description="SRCR" evidence="14">
    <location>
        <begin position="242"/>
        <end position="342"/>
    </location>
</feature>
<protein>
    <submittedName>
        <fullName evidence="15">Deleted in malignant brain tumors 1 protein</fullName>
    </submittedName>
</protein>
<evidence type="ECO:0000313" key="16">
    <source>
        <dbReference type="Proteomes" id="UP001152320"/>
    </source>
</evidence>
<dbReference type="Gene3D" id="2.10.25.10">
    <property type="entry name" value="Laminin"/>
    <property type="match status" value="1"/>
</dbReference>
<evidence type="ECO:0000256" key="3">
    <source>
        <dbReference type="ARBA" id="ARBA00022536"/>
    </source>
</evidence>
<dbReference type="CDD" id="cd00054">
    <property type="entry name" value="EGF_CA"/>
    <property type="match status" value="1"/>
</dbReference>
<organism evidence="15 16">
    <name type="scientific">Holothuria leucospilota</name>
    <name type="common">Black long sea cucumber</name>
    <name type="synonym">Mertensiothuria leucospilota</name>
    <dbReference type="NCBI Taxonomy" id="206669"/>
    <lineage>
        <taxon>Eukaryota</taxon>
        <taxon>Metazoa</taxon>
        <taxon>Echinodermata</taxon>
        <taxon>Eleutherozoa</taxon>
        <taxon>Echinozoa</taxon>
        <taxon>Holothuroidea</taxon>
        <taxon>Aspidochirotacea</taxon>
        <taxon>Aspidochirotida</taxon>
        <taxon>Holothuriidae</taxon>
        <taxon>Holothuria</taxon>
    </lineage>
</organism>
<evidence type="ECO:0000256" key="1">
    <source>
        <dbReference type="ARBA" id="ARBA00004613"/>
    </source>
</evidence>
<dbReference type="InterPro" id="IPR036772">
    <property type="entry name" value="SRCR-like_dom_sf"/>
</dbReference>
<dbReference type="Pfam" id="PF00008">
    <property type="entry name" value="EGF"/>
    <property type="match status" value="1"/>
</dbReference>
<feature type="disulfide bond" evidence="9">
    <location>
        <begin position="715"/>
        <end position="779"/>
    </location>
</feature>
<feature type="disulfide bond" evidence="9">
    <location>
        <begin position="67"/>
        <end position="128"/>
    </location>
</feature>
<dbReference type="PROSITE" id="PS01186">
    <property type="entry name" value="EGF_2"/>
    <property type="match status" value="1"/>
</dbReference>
<evidence type="ECO:0000256" key="7">
    <source>
        <dbReference type="ARBA" id="ARBA00023180"/>
    </source>
</evidence>
<evidence type="ECO:0000256" key="10">
    <source>
        <dbReference type="SAM" id="MobiDB-lite"/>
    </source>
</evidence>
<dbReference type="Proteomes" id="UP001152320">
    <property type="component" value="Chromosome 2"/>
</dbReference>
<feature type="disulfide bond" evidence="9">
    <location>
        <begin position="376"/>
        <end position="440"/>
    </location>
</feature>
<evidence type="ECO:0000256" key="12">
    <source>
        <dbReference type="SAM" id="SignalP"/>
    </source>
</evidence>
<keyword evidence="11" id="KW-0812">Transmembrane</keyword>
<evidence type="ECO:0000256" key="8">
    <source>
        <dbReference type="PROSITE-ProRule" id="PRU00076"/>
    </source>
</evidence>
<feature type="disulfide bond" evidence="9">
    <location>
        <begin position="98"/>
        <end position="108"/>
    </location>
</feature>
<feature type="domain" description="SRCR" evidence="14">
    <location>
        <begin position="577"/>
        <end position="675"/>
    </location>
</feature>
<proteinExistence type="predicted"/>
<feature type="signal peptide" evidence="12">
    <location>
        <begin position="1"/>
        <end position="23"/>
    </location>
</feature>
<evidence type="ECO:0000259" key="13">
    <source>
        <dbReference type="PROSITE" id="PS50026"/>
    </source>
</evidence>
<evidence type="ECO:0000256" key="4">
    <source>
        <dbReference type="ARBA" id="ARBA00022729"/>
    </source>
</evidence>
<evidence type="ECO:0000313" key="15">
    <source>
        <dbReference type="EMBL" id="KAJ8047464.1"/>
    </source>
</evidence>